<keyword evidence="7 8" id="KW-0472">Membrane</keyword>
<dbReference type="AlphaFoldDB" id="A0A075WZS8"/>
<dbReference type="GO" id="GO:0005886">
    <property type="term" value="C:plasma membrane"/>
    <property type="evidence" value="ECO:0007669"/>
    <property type="project" value="UniProtKB-SubCell"/>
</dbReference>
<feature type="transmembrane region" description="Helical" evidence="9">
    <location>
        <begin position="77"/>
        <end position="96"/>
    </location>
</feature>
<accession>A0A075WZS8</accession>
<comment type="similarity">
    <text evidence="2 8">Belongs to the nucleobase:cation symporter-2 (NCS2) (TC 2.A.40) family. Azg-like subfamily.</text>
</comment>
<evidence type="ECO:0000256" key="9">
    <source>
        <dbReference type="SAM" id="Phobius"/>
    </source>
</evidence>
<dbReference type="PANTHER" id="PTHR43337">
    <property type="entry name" value="XANTHINE/URACIL PERMEASE C887.17-RELATED"/>
    <property type="match status" value="1"/>
</dbReference>
<evidence type="ECO:0000256" key="2">
    <source>
        <dbReference type="ARBA" id="ARBA00005697"/>
    </source>
</evidence>
<dbReference type="eggNOG" id="COG2252">
    <property type="taxonomic scope" value="Bacteria"/>
</dbReference>
<dbReference type="RefSeq" id="WP_038060810.1">
    <property type="nucleotide sequence ID" value="NZ_CP008796.1"/>
</dbReference>
<evidence type="ECO:0000313" key="10">
    <source>
        <dbReference type="EMBL" id="AIH04197.1"/>
    </source>
</evidence>
<feature type="transmembrane region" description="Helical" evidence="9">
    <location>
        <begin position="339"/>
        <end position="361"/>
    </location>
</feature>
<keyword evidence="5 8" id="KW-0812">Transmembrane</keyword>
<feature type="transmembrane region" description="Helical" evidence="9">
    <location>
        <begin position="20"/>
        <end position="38"/>
    </location>
</feature>
<dbReference type="KEGG" id="tcm:HL41_05195"/>
<dbReference type="InterPro" id="IPR023298">
    <property type="entry name" value="ATPase_P-typ_TM_dom_sf"/>
</dbReference>
<gene>
    <name evidence="10" type="ORF">HL41_05195</name>
</gene>
<dbReference type="OrthoDB" id="9808458at2"/>
<proteinExistence type="inferred from homology"/>
<evidence type="ECO:0000256" key="1">
    <source>
        <dbReference type="ARBA" id="ARBA00004651"/>
    </source>
</evidence>
<dbReference type="EMBL" id="CP008796">
    <property type="protein sequence ID" value="AIH04197.1"/>
    <property type="molecule type" value="Genomic_DNA"/>
</dbReference>
<evidence type="ECO:0000256" key="6">
    <source>
        <dbReference type="ARBA" id="ARBA00022989"/>
    </source>
</evidence>
<name>A0A075WZS8_9BACT</name>
<dbReference type="InterPro" id="IPR026033">
    <property type="entry name" value="Azg-like_bact_archaea"/>
</dbReference>
<dbReference type="PIRSF" id="PIRSF005353">
    <property type="entry name" value="PbuG"/>
    <property type="match status" value="1"/>
</dbReference>
<dbReference type="HOGENOM" id="CLU_024508_0_1_0"/>
<dbReference type="SUPFAM" id="SSF81665">
    <property type="entry name" value="Calcium ATPase, transmembrane domain M"/>
    <property type="match status" value="1"/>
</dbReference>
<sequence>MQRIFKLKQRNTDVKTEFIAGFTTFMTMAYVLAVVPSILSKTGMPKESLFTSVVLMCMFSTFLMGVYANLPFALAPGIGLCAFFTYTVVLGMGYSWQTALTAVFLEGIIFIFLTVTNLRTAIAKAIPENLKRAISVGIGLFIAFIGLQNAHIVVKNPNVLVQLGDLTNPEAFLGLLGIIITGALLFFKIKGALLLGILITAVLGIPLGVTRLEGFQFLSLPFSSSSVFFKFDFSNIWSGDFLIIMLTFLSIDLFDTIGTLIGISTKARLEERFEESISFKRGLLVDAISTTLGAILGVSTVTAYIESASGVTEGGRTGLTSVFTAFFFSLALFFSSLFLLIPLAAITPALVLVGLFMLTAIKEIDFEDYTEGLPAFLTIMFMPLTFSIVNGIIIGVLSYVFLKLLSGKRREVPIPTFLIALFFIVKLIIGF</sequence>
<feature type="transmembrane region" description="Helical" evidence="9">
    <location>
        <begin position="317"/>
        <end position="334"/>
    </location>
</feature>
<keyword evidence="6 8" id="KW-1133">Transmembrane helix</keyword>
<dbReference type="Pfam" id="PF00860">
    <property type="entry name" value="Xan_ur_permease"/>
    <property type="match status" value="1"/>
</dbReference>
<evidence type="ECO:0000256" key="4">
    <source>
        <dbReference type="ARBA" id="ARBA00022475"/>
    </source>
</evidence>
<evidence type="ECO:0000313" key="11">
    <source>
        <dbReference type="Proteomes" id="UP000028481"/>
    </source>
</evidence>
<feature type="transmembrane region" description="Helical" evidence="9">
    <location>
        <begin position="133"/>
        <end position="151"/>
    </location>
</feature>
<comment type="subcellular location">
    <subcellularLocation>
        <location evidence="1 8">Cell membrane</location>
        <topology evidence="1 8">Multi-pass membrane protein</topology>
    </subcellularLocation>
</comment>
<dbReference type="PANTHER" id="PTHR43337:SF1">
    <property type="entry name" value="XANTHINE_URACIL PERMEASE C887.17-RELATED"/>
    <property type="match status" value="1"/>
</dbReference>
<dbReference type="PaxDb" id="289377-HL41_05195"/>
<feature type="transmembrane region" description="Helical" evidence="9">
    <location>
        <begin position="192"/>
        <end position="209"/>
    </location>
</feature>
<evidence type="ECO:0000256" key="3">
    <source>
        <dbReference type="ARBA" id="ARBA00022448"/>
    </source>
</evidence>
<reference evidence="10 11" key="1">
    <citation type="journal article" date="2015" name="Genome Announc.">
        <title>Genome Sequence of a Sulfate-Reducing Thermophilic Bacterium, Thermodesulfobacterium commune DSM 2178T (Phylum Thermodesulfobacteria).</title>
        <authorList>
            <person name="Bhatnagar S."/>
            <person name="Badger J.H."/>
            <person name="Madupu R."/>
            <person name="Khouri H.M."/>
            <person name="O'Connor E.M."/>
            <person name="Robb F.T."/>
            <person name="Ward N.L."/>
            <person name="Eisen J.A."/>
        </authorList>
    </citation>
    <scope>NUCLEOTIDE SEQUENCE [LARGE SCALE GENOMIC DNA]</scope>
    <source>
        <strain evidence="10 11">DSM 2178</strain>
    </source>
</reference>
<feature type="transmembrane region" description="Helical" evidence="9">
    <location>
        <begin position="412"/>
        <end position="429"/>
    </location>
</feature>
<keyword evidence="4 8" id="KW-1003">Cell membrane</keyword>
<feature type="transmembrane region" description="Helical" evidence="9">
    <location>
        <begin position="102"/>
        <end position="121"/>
    </location>
</feature>
<feature type="transmembrane region" description="Helical" evidence="9">
    <location>
        <begin position="373"/>
        <end position="400"/>
    </location>
</feature>
<feature type="transmembrane region" description="Helical" evidence="9">
    <location>
        <begin position="50"/>
        <end position="70"/>
    </location>
</feature>
<dbReference type="GO" id="GO:0005345">
    <property type="term" value="F:purine nucleobase transmembrane transporter activity"/>
    <property type="evidence" value="ECO:0007669"/>
    <property type="project" value="TreeGrafter"/>
</dbReference>
<dbReference type="STRING" id="289377.HL41_05195"/>
<evidence type="ECO:0000256" key="8">
    <source>
        <dbReference type="PIRNR" id="PIRNR005353"/>
    </source>
</evidence>
<feature type="transmembrane region" description="Helical" evidence="9">
    <location>
        <begin position="241"/>
        <end position="263"/>
    </location>
</feature>
<feature type="transmembrane region" description="Helical" evidence="9">
    <location>
        <begin position="283"/>
        <end position="305"/>
    </location>
</feature>
<dbReference type="InterPro" id="IPR006043">
    <property type="entry name" value="NCS2"/>
</dbReference>
<keyword evidence="11" id="KW-1185">Reference proteome</keyword>
<dbReference type="Proteomes" id="UP000028481">
    <property type="component" value="Chromosome"/>
</dbReference>
<dbReference type="InterPro" id="IPR045018">
    <property type="entry name" value="Azg-like"/>
</dbReference>
<keyword evidence="3 8" id="KW-0813">Transport</keyword>
<protein>
    <submittedName>
        <fullName evidence="10">Guanine permease</fullName>
    </submittedName>
</protein>
<feature type="transmembrane region" description="Helical" evidence="9">
    <location>
        <begin position="171"/>
        <end position="187"/>
    </location>
</feature>
<evidence type="ECO:0000256" key="7">
    <source>
        <dbReference type="ARBA" id="ARBA00023136"/>
    </source>
</evidence>
<organism evidence="10 11">
    <name type="scientific">Thermodesulfobacterium commune DSM 2178</name>
    <dbReference type="NCBI Taxonomy" id="289377"/>
    <lineage>
        <taxon>Bacteria</taxon>
        <taxon>Pseudomonadati</taxon>
        <taxon>Thermodesulfobacteriota</taxon>
        <taxon>Thermodesulfobacteria</taxon>
        <taxon>Thermodesulfobacteriales</taxon>
        <taxon>Thermodesulfobacteriaceae</taxon>
        <taxon>Thermodesulfobacterium</taxon>
    </lineage>
</organism>
<evidence type="ECO:0000256" key="5">
    <source>
        <dbReference type="ARBA" id="ARBA00022692"/>
    </source>
</evidence>